<dbReference type="RefSeq" id="WP_008038976.1">
    <property type="nucleotide sequence ID" value="NZ_JH725147.1"/>
</dbReference>
<dbReference type="Proteomes" id="UP000008952">
    <property type="component" value="Unassembled WGS sequence"/>
</dbReference>
<comment type="caution">
    <text evidence="1">The sequence shown here is derived from an EMBL/GenBank/DDBJ whole genome shotgun (WGS) entry which is preliminary data.</text>
</comment>
<keyword evidence="2" id="KW-1185">Reference proteome</keyword>
<dbReference type="EMBL" id="AIMB01000007">
    <property type="protein sequence ID" value="EJF90566.1"/>
    <property type="molecule type" value="Genomic_DNA"/>
</dbReference>
<dbReference type="OrthoDB" id="8115422at2"/>
<evidence type="ECO:0000313" key="2">
    <source>
        <dbReference type="Proteomes" id="UP000008952"/>
    </source>
</evidence>
<dbReference type="PATRIC" id="fig|1094558.3.peg.1057"/>
<dbReference type="HOGENOM" id="CLU_155859_0_0_5"/>
<gene>
    <name evidence="1" type="ORF">ME5_00967</name>
</gene>
<reference evidence="1 2" key="1">
    <citation type="submission" date="2012-03" db="EMBL/GenBank/DDBJ databases">
        <title>The Genome Sequence of Bartonella tamiae Th239.</title>
        <authorList>
            <consortium name="The Broad Institute Genome Sequencing Platform"/>
            <consortium name="The Broad Institute Genome Sequencing Center for Infectious Disease"/>
            <person name="Feldgarden M."/>
            <person name="Kirby J."/>
            <person name="Kosoy M."/>
            <person name="Birtles R."/>
            <person name="Probert W.S."/>
            <person name="Chiaraviglio L."/>
            <person name="Young S.K."/>
            <person name="Zeng Q."/>
            <person name="Gargeya S."/>
            <person name="Fitzgerald M."/>
            <person name="Haas B."/>
            <person name="Abouelleil A."/>
            <person name="Alvarado L."/>
            <person name="Arachchi H.M."/>
            <person name="Berlin A."/>
            <person name="Chapman S.B."/>
            <person name="Gearin G."/>
            <person name="Goldberg J."/>
            <person name="Griggs A."/>
            <person name="Gujja S."/>
            <person name="Hansen M."/>
            <person name="Heiman D."/>
            <person name="Howarth C."/>
            <person name="Larimer J."/>
            <person name="Lui A."/>
            <person name="MacDonald P.J.P."/>
            <person name="McCowen C."/>
            <person name="Montmayeur A."/>
            <person name="Murphy C."/>
            <person name="Neiman D."/>
            <person name="Pearson M."/>
            <person name="Priest M."/>
            <person name="Roberts A."/>
            <person name="Saif S."/>
            <person name="Shea T."/>
            <person name="Sisk P."/>
            <person name="Stolte C."/>
            <person name="Sykes S."/>
            <person name="Wortman J."/>
            <person name="Nusbaum C."/>
            <person name="Birren B."/>
        </authorList>
    </citation>
    <scope>NUCLEOTIDE SEQUENCE [LARGE SCALE GENOMIC DNA]</scope>
    <source>
        <strain evidence="1 2">Th239</strain>
    </source>
</reference>
<proteinExistence type="predicted"/>
<sequence>MRSIKIFITLIGFMLTTIPLSYSAGINPAQVANMTSEFAGERCSTPPKGSGVVAGFFRGWKQTPFQDKGSGLMPVDRYRCFTTIEKCQSWLKTMTFYYNDKTIDASMCTKF</sequence>
<dbReference type="eggNOG" id="ENOG50346SP">
    <property type="taxonomic scope" value="Bacteria"/>
</dbReference>
<organism evidence="1 2">
    <name type="scientific">Bartonella tamiae Th239</name>
    <dbReference type="NCBI Taxonomy" id="1094558"/>
    <lineage>
        <taxon>Bacteria</taxon>
        <taxon>Pseudomonadati</taxon>
        <taxon>Pseudomonadota</taxon>
        <taxon>Alphaproteobacteria</taxon>
        <taxon>Hyphomicrobiales</taxon>
        <taxon>Bartonellaceae</taxon>
        <taxon>Bartonella</taxon>
    </lineage>
</organism>
<name>J0QX01_9HYPH</name>
<accession>J0QX01</accession>
<evidence type="ECO:0000313" key="1">
    <source>
        <dbReference type="EMBL" id="EJF90566.1"/>
    </source>
</evidence>
<dbReference type="AlphaFoldDB" id="J0QX01"/>
<protein>
    <submittedName>
        <fullName evidence="1">Uncharacterized protein</fullName>
    </submittedName>
</protein>